<reference evidence="1 2" key="1">
    <citation type="journal article" date="2024" name="Nat. Commun.">
        <title>Phylogenomics reveals the evolutionary origins of lichenization in chlorophyte algae.</title>
        <authorList>
            <person name="Puginier C."/>
            <person name="Libourel C."/>
            <person name="Otte J."/>
            <person name="Skaloud P."/>
            <person name="Haon M."/>
            <person name="Grisel S."/>
            <person name="Petersen M."/>
            <person name="Berrin J.G."/>
            <person name="Delaux P.M."/>
            <person name="Dal Grande F."/>
            <person name="Keller J."/>
        </authorList>
    </citation>
    <scope>NUCLEOTIDE SEQUENCE [LARGE SCALE GENOMIC DNA]</scope>
    <source>
        <strain evidence="1 2">SAG 2043</strain>
    </source>
</reference>
<comment type="caution">
    <text evidence="1">The sequence shown here is derived from an EMBL/GenBank/DDBJ whole genome shotgun (WGS) entry which is preliminary data.</text>
</comment>
<accession>A0AAW1Q1Y2</accession>
<evidence type="ECO:0000313" key="2">
    <source>
        <dbReference type="Proteomes" id="UP001489004"/>
    </source>
</evidence>
<name>A0AAW1Q1Y2_9CHLO</name>
<protein>
    <submittedName>
        <fullName evidence="1">Uncharacterized protein</fullName>
    </submittedName>
</protein>
<dbReference type="AlphaFoldDB" id="A0AAW1Q1Y2"/>
<sequence length="133" mass="15032">MMAQAHLEELNFEGQCQAYETLLQLAVDNDHEVLGAVASYAGAMMLMCGRQGPSFIKADAERLMKQAKRYEQVCESYGWRQAVGLIYPDRAKVISTFKSLTGRAHGWARLLRRMRCADRLVFSAWSQSAKARL</sequence>
<proteinExistence type="predicted"/>
<evidence type="ECO:0000313" key="1">
    <source>
        <dbReference type="EMBL" id="KAK9814463.1"/>
    </source>
</evidence>
<keyword evidence="2" id="KW-1185">Reference proteome</keyword>
<organism evidence="1 2">
    <name type="scientific">[Myrmecia] bisecta</name>
    <dbReference type="NCBI Taxonomy" id="41462"/>
    <lineage>
        <taxon>Eukaryota</taxon>
        <taxon>Viridiplantae</taxon>
        <taxon>Chlorophyta</taxon>
        <taxon>core chlorophytes</taxon>
        <taxon>Trebouxiophyceae</taxon>
        <taxon>Trebouxiales</taxon>
        <taxon>Trebouxiaceae</taxon>
        <taxon>Myrmecia</taxon>
    </lineage>
</organism>
<dbReference type="EMBL" id="JALJOR010000007">
    <property type="protein sequence ID" value="KAK9814463.1"/>
    <property type="molecule type" value="Genomic_DNA"/>
</dbReference>
<dbReference type="Proteomes" id="UP001489004">
    <property type="component" value="Unassembled WGS sequence"/>
</dbReference>
<gene>
    <name evidence="1" type="ORF">WJX72_006400</name>
</gene>